<sequence length="45" mass="5111">MSESQRQDEKQKAGQERQTRDGPETEHGATPLIKRTLGVENTESR</sequence>
<gene>
    <name evidence="2" type="ORF">D779_1308</name>
</gene>
<dbReference type="STRING" id="1249627.D779_1308"/>
<evidence type="ECO:0000313" key="3">
    <source>
        <dbReference type="Proteomes" id="UP000019460"/>
    </source>
</evidence>
<evidence type="ECO:0000313" key="2">
    <source>
        <dbReference type="EMBL" id="EXJ15566.1"/>
    </source>
</evidence>
<feature type="compositionally biased region" description="Basic and acidic residues" evidence="1">
    <location>
        <begin position="1"/>
        <end position="27"/>
    </location>
</feature>
<evidence type="ECO:0000256" key="1">
    <source>
        <dbReference type="SAM" id="MobiDB-lite"/>
    </source>
</evidence>
<protein>
    <submittedName>
        <fullName evidence="2">Uncharacterized protein</fullName>
    </submittedName>
</protein>
<dbReference type="EMBL" id="AONC01000025">
    <property type="protein sequence ID" value="EXJ15566.1"/>
    <property type="molecule type" value="Genomic_DNA"/>
</dbReference>
<comment type="caution">
    <text evidence="2">The sequence shown here is derived from an EMBL/GenBank/DDBJ whole genome shotgun (WGS) entry which is preliminary data.</text>
</comment>
<accession>W9VEZ8</accession>
<keyword evidence="3" id="KW-1185">Reference proteome</keyword>
<dbReference type="AlphaFoldDB" id="W9VEZ8"/>
<dbReference type="Proteomes" id="UP000019460">
    <property type="component" value="Unassembled WGS sequence"/>
</dbReference>
<name>W9VEZ8_9GAMM</name>
<feature type="region of interest" description="Disordered" evidence="1">
    <location>
        <begin position="1"/>
        <end position="45"/>
    </location>
</feature>
<reference evidence="2 3" key="1">
    <citation type="submission" date="2012-11" db="EMBL/GenBank/DDBJ databases">
        <title>Genome assembly of Thiorhodococcus sp. AK35.</title>
        <authorList>
            <person name="Nupur N."/>
            <person name="Khatri I."/>
            <person name="Subramanian S."/>
            <person name="Pinnaka A."/>
        </authorList>
    </citation>
    <scope>NUCLEOTIDE SEQUENCE [LARGE SCALE GENOMIC DNA]</scope>
    <source>
        <strain evidence="2 3">AK35</strain>
    </source>
</reference>
<organism evidence="2 3">
    <name type="scientific">Imhoffiella purpurea</name>
    <dbReference type="NCBI Taxonomy" id="1249627"/>
    <lineage>
        <taxon>Bacteria</taxon>
        <taxon>Pseudomonadati</taxon>
        <taxon>Pseudomonadota</taxon>
        <taxon>Gammaproteobacteria</taxon>
        <taxon>Chromatiales</taxon>
        <taxon>Chromatiaceae</taxon>
        <taxon>Imhoffiella</taxon>
    </lineage>
</organism>
<proteinExistence type="predicted"/>